<keyword evidence="3" id="KW-1185">Reference proteome</keyword>
<evidence type="ECO:0000256" key="1">
    <source>
        <dbReference type="SAM" id="MobiDB-lite"/>
    </source>
</evidence>
<dbReference type="Proteomes" id="UP001320768">
    <property type="component" value="Unassembled WGS sequence"/>
</dbReference>
<proteinExistence type="predicted"/>
<comment type="caution">
    <text evidence="2">The sequence shown here is derived from an EMBL/GenBank/DDBJ whole genome shotgun (WGS) entry which is preliminary data.</text>
</comment>
<organism evidence="2 3">
    <name type="scientific">Candidatus Synchoanobacter obligatus</name>
    <dbReference type="NCBI Taxonomy" id="2919597"/>
    <lineage>
        <taxon>Bacteria</taxon>
        <taxon>Pseudomonadati</taxon>
        <taxon>Pseudomonadota</taxon>
        <taxon>Gammaproteobacteria</taxon>
        <taxon>Candidatus Comchoanobacterales</taxon>
        <taxon>Candidatus Comchoanobacteraceae</taxon>
        <taxon>Candidatus Synchoanobacter</taxon>
    </lineage>
</organism>
<dbReference type="EMBL" id="JAKUDN010000002">
    <property type="protein sequence ID" value="MCP8352034.1"/>
    <property type="molecule type" value="Genomic_DNA"/>
</dbReference>
<dbReference type="RefSeq" id="WP_258569146.1">
    <property type="nucleotide sequence ID" value="NZ_JAKUDN010000002.1"/>
</dbReference>
<name>A0ABT1L4D5_9GAMM</name>
<feature type="region of interest" description="Disordered" evidence="1">
    <location>
        <begin position="123"/>
        <end position="155"/>
    </location>
</feature>
<protein>
    <submittedName>
        <fullName evidence="2">Uncharacterized protein</fullName>
    </submittedName>
</protein>
<gene>
    <name evidence="2" type="ORF">MKS91_01875</name>
</gene>
<accession>A0ABT1L4D5</accession>
<reference evidence="2 3" key="1">
    <citation type="journal article" date="2022" name="Nat. Microbiol.">
        <title>The microbiome of a bacterivorous marine choanoflagellate contains a resource-demanding obligate bacterial associate.</title>
        <authorList>
            <person name="Needham D.M."/>
            <person name="Poirier C."/>
            <person name="Bachy C."/>
            <person name="George E.E."/>
            <person name="Wilken S."/>
            <person name="Yung C.C.M."/>
            <person name="Limardo A.J."/>
            <person name="Morando M."/>
            <person name="Sudek L."/>
            <person name="Malmstrom R.R."/>
            <person name="Keeling P.J."/>
            <person name="Santoro A.E."/>
            <person name="Worden A.Z."/>
        </authorList>
    </citation>
    <scope>NUCLEOTIDE SEQUENCE [LARGE SCALE GENOMIC DNA]</scope>
    <source>
        <strain evidence="2 3">Comchoano-2</strain>
    </source>
</reference>
<evidence type="ECO:0000313" key="3">
    <source>
        <dbReference type="Proteomes" id="UP001320768"/>
    </source>
</evidence>
<sequence>MPIIKQPYQQAIATKLLTEKWLKVTPKPKSQYKPLSKALKKSYTKVLQGKLRASGIKDLIMELQSKGVSTDSVLALLSTHLKPKQQKYVERFFSIIKHTKYKQYMITNATFKQSICKRFKPKPIVAPTRPSEKAPQRSSSRKRQLRTPYNISDRNLPVPGYDAFGIENQAFLLEKFSRSRKKP</sequence>
<evidence type="ECO:0000313" key="2">
    <source>
        <dbReference type="EMBL" id="MCP8352034.1"/>
    </source>
</evidence>